<gene>
    <name evidence="3" type="ORF">MRATA1EN1_LOCUS8895</name>
</gene>
<feature type="coiled-coil region" evidence="1">
    <location>
        <begin position="22"/>
        <end position="56"/>
    </location>
</feature>
<feature type="region of interest" description="Disordered" evidence="2">
    <location>
        <begin position="261"/>
        <end position="314"/>
    </location>
</feature>
<evidence type="ECO:0000313" key="3">
    <source>
        <dbReference type="EMBL" id="CAI9159933.1"/>
    </source>
</evidence>
<evidence type="ECO:0000256" key="2">
    <source>
        <dbReference type="SAM" id="MobiDB-lite"/>
    </source>
</evidence>
<keyword evidence="4" id="KW-1185">Reference proteome</keyword>
<evidence type="ECO:0000256" key="1">
    <source>
        <dbReference type="SAM" id="Coils"/>
    </source>
</evidence>
<reference evidence="3" key="1">
    <citation type="submission" date="2023-04" db="EMBL/GenBank/DDBJ databases">
        <authorList>
            <consortium name="ELIXIR-Norway"/>
        </authorList>
    </citation>
    <scope>NUCLEOTIDE SEQUENCE [LARGE SCALE GENOMIC DNA]</scope>
</reference>
<feature type="region of interest" description="Disordered" evidence="2">
    <location>
        <begin position="167"/>
        <end position="201"/>
    </location>
</feature>
<sequence>MASAAEPPGQAAEYLQELTRIVAAQQELLARRRRRIEELERQVARLSRENAGLLERHRRHLAACAHRPGPGPGPQPLGAVPELGGHRDKARCGGCPAGGHLGVPPAGSWPALGRGLCGIELPGKRALARCPALPRARLSADGRLGTRAPATRELGCGMVSPQRAVRAQPGLWVASPKPPTRRPQTRSAGEQQAQIPPALERAWVPLRSLPSGRDCLLPPARDERSPPPSGRLRLFLRGSGLIPACLALGLPGAISERGLSRSRHGARLPGRAGPGVPASRLPPAGPKSCARPAPPKSLGEAGSAGLGVPAFFAP</sequence>
<dbReference type="Proteomes" id="UP001176941">
    <property type="component" value="Chromosome 19"/>
</dbReference>
<keyword evidence="1" id="KW-0175">Coiled coil</keyword>
<name>A0ABN8YHM8_RANTA</name>
<proteinExistence type="predicted"/>
<accession>A0ABN8YHM8</accession>
<organism evidence="3 4">
    <name type="scientific">Rangifer tarandus platyrhynchus</name>
    <name type="common">Svalbard reindeer</name>
    <dbReference type="NCBI Taxonomy" id="3082113"/>
    <lineage>
        <taxon>Eukaryota</taxon>
        <taxon>Metazoa</taxon>
        <taxon>Chordata</taxon>
        <taxon>Craniata</taxon>
        <taxon>Vertebrata</taxon>
        <taxon>Euteleostomi</taxon>
        <taxon>Mammalia</taxon>
        <taxon>Eutheria</taxon>
        <taxon>Laurasiatheria</taxon>
        <taxon>Artiodactyla</taxon>
        <taxon>Ruminantia</taxon>
        <taxon>Pecora</taxon>
        <taxon>Cervidae</taxon>
        <taxon>Odocoileinae</taxon>
        <taxon>Rangifer</taxon>
    </lineage>
</organism>
<protein>
    <submittedName>
        <fullName evidence="3">Uncharacterized protein</fullName>
    </submittedName>
</protein>
<evidence type="ECO:0000313" key="4">
    <source>
        <dbReference type="Proteomes" id="UP001176941"/>
    </source>
</evidence>
<feature type="compositionally biased region" description="Polar residues" evidence="2">
    <location>
        <begin position="185"/>
        <end position="194"/>
    </location>
</feature>
<dbReference type="EMBL" id="OX459955">
    <property type="protein sequence ID" value="CAI9159933.1"/>
    <property type="molecule type" value="Genomic_DNA"/>
</dbReference>